<dbReference type="PANTHER" id="PTHR24221:SF590">
    <property type="entry name" value="COMPONENT LINKED WITH THE ASSEMBLY OF CYTOCHROME' TRANSPORT TRANSMEMBRANE ATP-BINDING PROTEIN ABC TRANSPORTER CYDD-RELATED"/>
    <property type="match status" value="1"/>
</dbReference>
<evidence type="ECO:0000256" key="2">
    <source>
        <dbReference type="ARBA" id="ARBA00022692"/>
    </source>
</evidence>
<dbReference type="Gene3D" id="1.20.1560.10">
    <property type="entry name" value="ABC transporter type 1, transmembrane domain"/>
    <property type="match status" value="1"/>
</dbReference>
<dbReference type="KEGG" id="mik:FOE78_01015"/>
<keyword evidence="3" id="KW-0547">Nucleotide-binding</keyword>
<sequence>MPSLITEGVRTGSSPGPSTGSGHLSADRRCQQGQPLARGSELVEGPGTQAKAIQHHTGPSAPGGADQDQHRGPVDPQLLRRAAAARRLLILQTIIGTASSLTVVLIAWFIAYGVGSAFDSGRPQPLVEVAPWLAAAFVARGLLSWLSDLAAVRASIAVKAQLRRDVMQAYLVPSAGQPDHGTVTTLISSGLDDLDGYFAKYLPQLVLAVTVPLVIGIAIAVQDLLSAVIIAGTLPLIPIFMILIGWTTQKLTGRRWRVQARLAHHFADLIAGLPTLRAFGRAKAQAEGLRRSGEANRVETLATLRIALLSALVLELLATLSVAIVAVVIGLRVISGSVDLTTSLFVLILAPEAYLPLRKVGSHYHDAANGAAAARAALDLIDAAPEPSVGEDELPAGPLTVTVAGVGFAYPGAAPVLDSVDLIAPARRLTCLTGPSGGGKSTLLSMIMGWTRPDAGRLMINDRDLARIRPDALRNAIAWVGQNPALVTGTVADNVRMGRPSASLVQVKRAMAAAGVDLDPDRRLQPPDGMLSAGELRRLALARAWLRVRYGGARLMILDEPTAGLDEQTELDALATIRRLGVTALVVSHRPAVLASADEVIQLTGPGTGSEPGQGSTSGQGSATGDGSGALLASGTERRRA</sequence>
<dbReference type="Pfam" id="PF00664">
    <property type="entry name" value="ABC_membrane"/>
    <property type="match status" value="1"/>
</dbReference>
<keyword evidence="6 8" id="KW-0472">Membrane</keyword>
<dbReference type="InterPro" id="IPR003439">
    <property type="entry name" value="ABC_transporter-like_ATP-bd"/>
</dbReference>
<dbReference type="Gene3D" id="3.40.50.300">
    <property type="entry name" value="P-loop containing nucleotide triphosphate hydrolases"/>
    <property type="match status" value="1"/>
</dbReference>
<dbReference type="InterPro" id="IPR011527">
    <property type="entry name" value="ABC1_TM_dom"/>
</dbReference>
<feature type="region of interest" description="Disordered" evidence="7">
    <location>
        <begin position="48"/>
        <end position="73"/>
    </location>
</feature>
<comment type="subcellular location">
    <subcellularLocation>
        <location evidence="1">Cell membrane</location>
        <topology evidence="1">Multi-pass membrane protein</topology>
    </subcellularLocation>
</comment>
<organism evidence="11 12">
    <name type="scientific">Microlunatus elymi</name>
    <dbReference type="NCBI Taxonomy" id="2596828"/>
    <lineage>
        <taxon>Bacteria</taxon>
        <taxon>Bacillati</taxon>
        <taxon>Actinomycetota</taxon>
        <taxon>Actinomycetes</taxon>
        <taxon>Propionibacteriales</taxon>
        <taxon>Propionibacteriaceae</taxon>
        <taxon>Microlunatus</taxon>
    </lineage>
</organism>
<evidence type="ECO:0000259" key="9">
    <source>
        <dbReference type="PROSITE" id="PS50893"/>
    </source>
</evidence>
<dbReference type="InterPro" id="IPR036640">
    <property type="entry name" value="ABC1_TM_sf"/>
</dbReference>
<feature type="transmembrane region" description="Helical" evidence="8">
    <location>
        <begin position="201"/>
        <end position="221"/>
    </location>
</feature>
<dbReference type="InterPro" id="IPR014216">
    <property type="entry name" value="ABC_transptr_CydD"/>
</dbReference>
<proteinExistence type="predicted"/>
<keyword evidence="5 8" id="KW-1133">Transmembrane helix</keyword>
<feature type="transmembrane region" description="Helical" evidence="8">
    <location>
        <begin position="132"/>
        <end position="154"/>
    </location>
</feature>
<dbReference type="GO" id="GO:0140359">
    <property type="term" value="F:ABC-type transporter activity"/>
    <property type="evidence" value="ECO:0007669"/>
    <property type="project" value="InterPro"/>
</dbReference>
<dbReference type="GO" id="GO:0005886">
    <property type="term" value="C:plasma membrane"/>
    <property type="evidence" value="ECO:0007669"/>
    <property type="project" value="UniProtKB-SubCell"/>
</dbReference>
<feature type="region of interest" description="Disordered" evidence="7">
    <location>
        <begin position="1"/>
        <end position="34"/>
    </location>
</feature>
<dbReference type="OrthoDB" id="9806127at2"/>
<feature type="domain" description="ABC transporter" evidence="9">
    <location>
        <begin position="401"/>
        <end position="631"/>
    </location>
</feature>
<protein>
    <submittedName>
        <fullName evidence="11">Thiol reductant ABC exporter subunit CydD</fullName>
    </submittedName>
</protein>
<dbReference type="InterPro" id="IPR039421">
    <property type="entry name" value="Type_1_exporter"/>
</dbReference>
<feature type="transmembrane region" description="Helical" evidence="8">
    <location>
        <begin position="88"/>
        <end position="112"/>
    </location>
</feature>
<accession>A0A516Q4Y6</accession>
<evidence type="ECO:0000259" key="10">
    <source>
        <dbReference type="PROSITE" id="PS50929"/>
    </source>
</evidence>
<evidence type="ECO:0000313" key="12">
    <source>
        <dbReference type="Proteomes" id="UP000319263"/>
    </source>
</evidence>
<dbReference type="GO" id="GO:0005524">
    <property type="term" value="F:ATP binding"/>
    <property type="evidence" value="ECO:0007669"/>
    <property type="project" value="UniProtKB-KW"/>
</dbReference>
<dbReference type="SUPFAM" id="SSF90123">
    <property type="entry name" value="ABC transporter transmembrane region"/>
    <property type="match status" value="1"/>
</dbReference>
<reference evidence="11 12" key="1">
    <citation type="submission" date="2019-07" db="EMBL/GenBank/DDBJ databases">
        <title>Microlunatus dokdonensis sp. nov. isolated from the rhizospheric soil of the wild plant Elymus tsukushiensis.</title>
        <authorList>
            <person name="Ghim S.-Y."/>
            <person name="Hwang Y.-J."/>
            <person name="Son J.-S."/>
            <person name="Shin J.-H."/>
        </authorList>
    </citation>
    <scope>NUCLEOTIDE SEQUENCE [LARGE SCALE GENOMIC DNA]</scope>
    <source>
        <strain evidence="11 12">KUDC0627</strain>
    </source>
</reference>
<dbReference type="PROSITE" id="PS00211">
    <property type="entry name" value="ABC_TRANSPORTER_1"/>
    <property type="match status" value="1"/>
</dbReference>
<dbReference type="Pfam" id="PF00005">
    <property type="entry name" value="ABC_tran"/>
    <property type="match status" value="1"/>
</dbReference>
<feature type="transmembrane region" description="Helical" evidence="8">
    <location>
        <begin position="227"/>
        <end position="247"/>
    </location>
</feature>
<dbReference type="InterPro" id="IPR027417">
    <property type="entry name" value="P-loop_NTPase"/>
</dbReference>
<dbReference type="PANTHER" id="PTHR24221">
    <property type="entry name" value="ATP-BINDING CASSETTE SUB-FAMILY B"/>
    <property type="match status" value="1"/>
</dbReference>
<dbReference type="CDD" id="cd18584">
    <property type="entry name" value="ABC_6TM_AarD_CydD"/>
    <property type="match status" value="1"/>
</dbReference>
<evidence type="ECO:0000256" key="3">
    <source>
        <dbReference type="ARBA" id="ARBA00022741"/>
    </source>
</evidence>
<dbReference type="CDD" id="cd03228">
    <property type="entry name" value="ABCC_MRP_Like"/>
    <property type="match status" value="1"/>
</dbReference>
<dbReference type="Proteomes" id="UP000319263">
    <property type="component" value="Chromosome"/>
</dbReference>
<dbReference type="EMBL" id="CP041692">
    <property type="protein sequence ID" value="QDP98499.1"/>
    <property type="molecule type" value="Genomic_DNA"/>
</dbReference>
<dbReference type="InterPro" id="IPR017871">
    <property type="entry name" value="ABC_transporter-like_CS"/>
</dbReference>
<dbReference type="GO" id="GO:0042883">
    <property type="term" value="P:cysteine transport"/>
    <property type="evidence" value="ECO:0007669"/>
    <property type="project" value="InterPro"/>
</dbReference>
<feature type="transmembrane region" description="Helical" evidence="8">
    <location>
        <begin position="306"/>
        <end position="334"/>
    </location>
</feature>
<gene>
    <name evidence="11" type="primary">cydD</name>
    <name evidence="11" type="ORF">FOE78_01015</name>
</gene>
<dbReference type="InterPro" id="IPR003593">
    <property type="entry name" value="AAA+_ATPase"/>
</dbReference>
<keyword evidence="12" id="KW-1185">Reference proteome</keyword>
<evidence type="ECO:0000256" key="8">
    <source>
        <dbReference type="SAM" id="Phobius"/>
    </source>
</evidence>
<dbReference type="AlphaFoldDB" id="A0A516Q4Y6"/>
<evidence type="ECO:0000256" key="5">
    <source>
        <dbReference type="ARBA" id="ARBA00022989"/>
    </source>
</evidence>
<evidence type="ECO:0000256" key="4">
    <source>
        <dbReference type="ARBA" id="ARBA00022840"/>
    </source>
</evidence>
<keyword evidence="2 8" id="KW-0812">Transmembrane</keyword>
<feature type="region of interest" description="Disordered" evidence="7">
    <location>
        <begin position="603"/>
        <end position="641"/>
    </location>
</feature>
<dbReference type="SMART" id="SM00382">
    <property type="entry name" value="AAA"/>
    <property type="match status" value="1"/>
</dbReference>
<feature type="compositionally biased region" description="Gly residues" evidence="7">
    <location>
        <begin position="606"/>
        <end position="628"/>
    </location>
</feature>
<dbReference type="NCBIfam" id="TIGR02857">
    <property type="entry name" value="CydD"/>
    <property type="match status" value="1"/>
</dbReference>
<evidence type="ECO:0000256" key="6">
    <source>
        <dbReference type="ARBA" id="ARBA00023136"/>
    </source>
</evidence>
<keyword evidence="4" id="KW-0067">ATP-binding</keyword>
<evidence type="ECO:0000256" key="7">
    <source>
        <dbReference type="SAM" id="MobiDB-lite"/>
    </source>
</evidence>
<name>A0A516Q4Y6_9ACTN</name>
<dbReference type="PROSITE" id="PS50929">
    <property type="entry name" value="ABC_TM1F"/>
    <property type="match status" value="1"/>
</dbReference>
<dbReference type="GO" id="GO:0016887">
    <property type="term" value="F:ATP hydrolysis activity"/>
    <property type="evidence" value="ECO:0007669"/>
    <property type="project" value="InterPro"/>
</dbReference>
<feature type="domain" description="ABC transmembrane type-1" evidence="10">
    <location>
        <begin position="90"/>
        <end position="369"/>
    </location>
</feature>
<dbReference type="PROSITE" id="PS50893">
    <property type="entry name" value="ABC_TRANSPORTER_2"/>
    <property type="match status" value="1"/>
</dbReference>
<dbReference type="SUPFAM" id="SSF52540">
    <property type="entry name" value="P-loop containing nucleoside triphosphate hydrolases"/>
    <property type="match status" value="1"/>
</dbReference>
<evidence type="ECO:0000313" key="11">
    <source>
        <dbReference type="EMBL" id="QDP98499.1"/>
    </source>
</evidence>
<evidence type="ECO:0000256" key="1">
    <source>
        <dbReference type="ARBA" id="ARBA00004651"/>
    </source>
</evidence>
<feature type="compositionally biased region" description="Low complexity" evidence="7">
    <location>
        <begin position="11"/>
        <end position="22"/>
    </location>
</feature>